<sequence length="205" mass="22274">MPADLVQEQSLHHPHNQQQRYSASDSTTPNNEFVYYPIGSIIDLVTSCDRRIPRAEVLFHDPLYNIVIVKYPASSGRAGLHDITFVRLNHAKRVELISYPEQFSANSSATVSSSNATIEQQSSGSNSSRKTNATFAAVAAASASVSATANSTVDVNHHDDSNEIFNAASSAADIDLDKVRARLNRSLQLIDRGSALIETESNSNE</sequence>
<gene>
    <name evidence="2" type="ORF">BOX15_Mlig006695g1</name>
</gene>
<organism evidence="2 3">
    <name type="scientific">Macrostomum lignano</name>
    <dbReference type="NCBI Taxonomy" id="282301"/>
    <lineage>
        <taxon>Eukaryota</taxon>
        <taxon>Metazoa</taxon>
        <taxon>Spiralia</taxon>
        <taxon>Lophotrochozoa</taxon>
        <taxon>Platyhelminthes</taxon>
        <taxon>Rhabditophora</taxon>
        <taxon>Macrostomorpha</taxon>
        <taxon>Macrostomida</taxon>
        <taxon>Macrostomidae</taxon>
        <taxon>Macrostomum</taxon>
    </lineage>
</organism>
<dbReference type="OrthoDB" id="1057137at2759"/>
<evidence type="ECO:0000313" key="3">
    <source>
        <dbReference type="Proteomes" id="UP000215902"/>
    </source>
</evidence>
<feature type="compositionally biased region" description="Polar residues" evidence="1">
    <location>
        <begin position="118"/>
        <end position="129"/>
    </location>
</feature>
<evidence type="ECO:0000256" key="1">
    <source>
        <dbReference type="SAM" id="MobiDB-lite"/>
    </source>
</evidence>
<keyword evidence="3" id="KW-1185">Reference proteome</keyword>
<feature type="compositionally biased region" description="Polar residues" evidence="1">
    <location>
        <begin position="16"/>
        <end position="26"/>
    </location>
</feature>
<comment type="caution">
    <text evidence="2">The sequence shown here is derived from an EMBL/GenBank/DDBJ whole genome shotgun (WGS) entry which is preliminary data.</text>
</comment>
<feature type="region of interest" description="Disordered" evidence="1">
    <location>
        <begin position="109"/>
        <end position="129"/>
    </location>
</feature>
<accession>A0A267DL43</accession>
<dbReference type="AlphaFoldDB" id="A0A267DL43"/>
<proteinExistence type="predicted"/>
<protein>
    <submittedName>
        <fullName evidence="2">Uncharacterized protein</fullName>
    </submittedName>
</protein>
<dbReference type="EMBL" id="NIVC01003893">
    <property type="protein sequence ID" value="PAA49384.1"/>
    <property type="molecule type" value="Genomic_DNA"/>
</dbReference>
<dbReference type="Proteomes" id="UP000215902">
    <property type="component" value="Unassembled WGS sequence"/>
</dbReference>
<reference evidence="2 3" key="1">
    <citation type="submission" date="2017-06" db="EMBL/GenBank/DDBJ databases">
        <title>A platform for efficient transgenesis in Macrostomum lignano, a flatworm model organism for stem cell research.</title>
        <authorList>
            <person name="Berezikov E."/>
        </authorList>
    </citation>
    <scope>NUCLEOTIDE SEQUENCE [LARGE SCALE GENOMIC DNA]</scope>
    <source>
        <strain evidence="2">DV1</strain>
        <tissue evidence="2">Whole organism</tissue>
    </source>
</reference>
<feature type="region of interest" description="Disordered" evidence="1">
    <location>
        <begin position="1"/>
        <end position="26"/>
    </location>
</feature>
<name>A0A267DL43_9PLAT</name>
<evidence type="ECO:0000313" key="2">
    <source>
        <dbReference type="EMBL" id="PAA49384.1"/>
    </source>
</evidence>